<sequence>MTHSKSRRKILAGITSATGSLLLSRTALAADLTPRAAEGPFYPTRSMRVSDTDNDLVKIAGLVREAGGEIITLKGQITGRNGIPIAGARIEIWQCDVNGKYLHPGDDRPVPYDQGFQGFGHDITDDTGNYAFRTIRPTKYPGRTPHIHVKVLDGSRELLTTQFYIEGDPDNAKDGLHRRMSKAEARAVSMAFTEGPKGTETIVNIVV</sequence>
<evidence type="ECO:0000256" key="2">
    <source>
        <dbReference type="ARBA" id="ARBA00022964"/>
    </source>
</evidence>
<dbReference type="InterPro" id="IPR006311">
    <property type="entry name" value="TAT_signal"/>
</dbReference>
<keyword evidence="2" id="KW-0223">Dioxygenase</keyword>
<dbReference type="InterPro" id="IPR050770">
    <property type="entry name" value="Intradiol_RC_Dioxygenase"/>
</dbReference>
<dbReference type="EC" id="1.13.11.3" evidence="6"/>
<dbReference type="Gene3D" id="2.60.130.10">
    <property type="entry name" value="Aromatic compound dioxygenase"/>
    <property type="match status" value="1"/>
</dbReference>
<dbReference type="EMBL" id="CP010784">
    <property type="protein sequence ID" value="ATF05148.1"/>
    <property type="molecule type" value="Genomic_DNA"/>
</dbReference>
<reference evidence="6 7" key="1">
    <citation type="journal article" date="2017" name="Front. Microbiol.">
        <title>Phaeobacter piscinae sp. nov., a species of the Roseobacter group and potential aquaculture probiont.</title>
        <authorList>
            <person name="Sonnenschein E.C."/>
            <person name="Phippen C.B.W."/>
            <person name="Nielsen K.F."/>
            <person name="Mateiu R.V."/>
            <person name="Melchiorsen J."/>
            <person name="Gram L."/>
            <person name="Overmann J."/>
            <person name="Freese H.M."/>
        </authorList>
    </citation>
    <scope>NUCLEOTIDE SEQUENCE [LARGE SCALE GENOMIC DNA]</scope>
    <source>
        <strain evidence="6 7">P63</strain>
    </source>
</reference>
<dbReference type="GO" id="GO:0008199">
    <property type="term" value="F:ferric iron binding"/>
    <property type="evidence" value="ECO:0007669"/>
    <property type="project" value="InterPro"/>
</dbReference>
<organism evidence="6 7">
    <name type="scientific">Phaeobacter gallaeciensis</name>
    <dbReference type="NCBI Taxonomy" id="60890"/>
    <lineage>
        <taxon>Bacteria</taxon>
        <taxon>Pseudomonadati</taxon>
        <taxon>Pseudomonadota</taxon>
        <taxon>Alphaproteobacteria</taxon>
        <taxon>Rhodobacterales</taxon>
        <taxon>Roseobacteraceae</taxon>
        <taxon>Phaeobacter</taxon>
    </lineage>
</organism>
<feature type="domain" description="Intradiol ring-cleavage dioxygenases" evidence="5">
    <location>
        <begin position="73"/>
        <end position="101"/>
    </location>
</feature>
<dbReference type="PANTHER" id="PTHR33711:SF9">
    <property type="entry name" value="PROTOCATECHUATE 3,4-DIOXYGENASE ALPHA CHAIN"/>
    <property type="match status" value="1"/>
</dbReference>
<dbReference type="InterPro" id="IPR039387">
    <property type="entry name" value="3_4-PCD"/>
</dbReference>
<dbReference type="AlphaFoldDB" id="A0AAD0EC75"/>
<dbReference type="InterPro" id="IPR015889">
    <property type="entry name" value="Intradiol_dOase_core"/>
</dbReference>
<proteinExistence type="inferred from homology"/>
<evidence type="ECO:0000313" key="7">
    <source>
        <dbReference type="Proteomes" id="UP000217545"/>
    </source>
</evidence>
<dbReference type="PROSITE" id="PS00083">
    <property type="entry name" value="INTRADIOL_DIOXYGENAS"/>
    <property type="match status" value="1"/>
</dbReference>
<dbReference type="Proteomes" id="UP000217545">
    <property type="component" value="Chromosome"/>
</dbReference>
<evidence type="ECO:0000313" key="6">
    <source>
        <dbReference type="EMBL" id="ATF05148.1"/>
    </source>
</evidence>
<dbReference type="GO" id="GO:0018578">
    <property type="term" value="F:protocatechuate 3,4-dioxygenase activity"/>
    <property type="evidence" value="ECO:0007669"/>
    <property type="project" value="UniProtKB-EC"/>
</dbReference>
<feature type="signal peptide" evidence="4">
    <location>
        <begin position="1"/>
        <end position="29"/>
    </location>
</feature>
<dbReference type="PANTHER" id="PTHR33711">
    <property type="entry name" value="DIOXYGENASE, PUTATIVE (AFU_ORTHOLOGUE AFUA_2G02910)-RELATED"/>
    <property type="match status" value="1"/>
</dbReference>
<dbReference type="SUPFAM" id="SSF49482">
    <property type="entry name" value="Aromatic compound dioxygenase"/>
    <property type="match status" value="1"/>
</dbReference>
<dbReference type="Pfam" id="PF00775">
    <property type="entry name" value="Dioxygenase_C"/>
    <property type="match status" value="1"/>
</dbReference>
<dbReference type="InterPro" id="IPR000627">
    <property type="entry name" value="Intradiol_dOase_C"/>
</dbReference>
<name>A0AAD0EC75_9RHOB</name>
<evidence type="ECO:0000256" key="4">
    <source>
        <dbReference type="SAM" id="SignalP"/>
    </source>
</evidence>
<evidence type="ECO:0000256" key="3">
    <source>
        <dbReference type="ARBA" id="ARBA00023002"/>
    </source>
</evidence>
<evidence type="ECO:0000256" key="1">
    <source>
        <dbReference type="ARBA" id="ARBA00007825"/>
    </source>
</evidence>
<comment type="similarity">
    <text evidence="1">Belongs to the intradiol ring-cleavage dioxygenase family.</text>
</comment>
<accession>A0AAD0EC75</accession>
<feature type="chain" id="PRO_5042205810" evidence="4">
    <location>
        <begin position="30"/>
        <end position="207"/>
    </location>
</feature>
<keyword evidence="3 6" id="KW-0560">Oxidoreductase</keyword>
<protein>
    <submittedName>
        <fullName evidence="6">Protocatechuate 3,4-dioxygenase beta subunit</fullName>
        <ecNumber evidence="6">1.13.11.3</ecNumber>
    </submittedName>
</protein>
<dbReference type="PROSITE" id="PS51318">
    <property type="entry name" value="TAT"/>
    <property type="match status" value="1"/>
</dbReference>
<evidence type="ECO:0000259" key="5">
    <source>
        <dbReference type="PROSITE" id="PS00083"/>
    </source>
</evidence>
<keyword evidence="4" id="KW-0732">Signal</keyword>
<gene>
    <name evidence="6" type="ORF">PhaeoP63_01057</name>
</gene>
<dbReference type="CDD" id="cd03459">
    <property type="entry name" value="3_4-PCD"/>
    <property type="match status" value="1"/>
</dbReference>